<feature type="chain" id="PRO_5047246971" evidence="1">
    <location>
        <begin position="20"/>
        <end position="307"/>
    </location>
</feature>
<gene>
    <name evidence="2" type="ORF">PGQ11_010536</name>
</gene>
<protein>
    <submittedName>
        <fullName evidence="2">Laccase 2</fullName>
    </submittedName>
</protein>
<evidence type="ECO:0000313" key="3">
    <source>
        <dbReference type="Proteomes" id="UP001390339"/>
    </source>
</evidence>
<evidence type="ECO:0000313" key="2">
    <source>
        <dbReference type="EMBL" id="KAK8859802.1"/>
    </source>
</evidence>
<name>A0ABR2I9Y5_9PEZI</name>
<keyword evidence="3" id="KW-1185">Reference proteome</keyword>
<dbReference type="EMBL" id="JAPCWZ010000006">
    <property type="protein sequence ID" value="KAK8859802.1"/>
    <property type="molecule type" value="Genomic_DNA"/>
</dbReference>
<proteinExistence type="predicted"/>
<evidence type="ECO:0000256" key="1">
    <source>
        <dbReference type="SAM" id="SignalP"/>
    </source>
</evidence>
<organism evidence="2 3">
    <name type="scientific">Apiospora arundinis</name>
    <dbReference type="NCBI Taxonomy" id="335852"/>
    <lineage>
        <taxon>Eukaryota</taxon>
        <taxon>Fungi</taxon>
        <taxon>Dikarya</taxon>
        <taxon>Ascomycota</taxon>
        <taxon>Pezizomycotina</taxon>
        <taxon>Sordariomycetes</taxon>
        <taxon>Xylariomycetidae</taxon>
        <taxon>Amphisphaeriales</taxon>
        <taxon>Apiosporaceae</taxon>
        <taxon>Apiospora</taxon>
    </lineage>
</organism>
<feature type="signal peptide" evidence="1">
    <location>
        <begin position="1"/>
        <end position="19"/>
    </location>
</feature>
<sequence>MRFNLPLLLAAVAANAVKAADDAEATADAQATGDAQATDAYRQRCNADNCLRIIRGNQGWPPINKCQTDCSSYLVTTVTPTPPVTTTVTVTITPGPYYGKRDEAADQAADARRPRGVPSYCTNACGNDGWRYRSACSCIGITTYTVYAPTPTITVTATTTANACSGGKTWCGGQCKDCNTDHDNCGKCGNSCKWGEICYKGKCKNHGTCQGAQVCPGWGQQAPSCGGGPRSNCQNGECRMCADGVGRCAPRSATPPNCWQQNRQRCNQNGDCPGGYCVRNCCGSYCYYPDNGDICDLSSSPYKLFRK</sequence>
<comment type="caution">
    <text evidence="2">The sequence shown here is derived from an EMBL/GenBank/DDBJ whole genome shotgun (WGS) entry which is preliminary data.</text>
</comment>
<reference evidence="2 3" key="1">
    <citation type="journal article" date="2024" name="IMA Fungus">
        <title>Apiospora arundinis, a panoply of carbohydrate-active enzymes and secondary metabolites.</title>
        <authorList>
            <person name="Sorensen T."/>
            <person name="Petersen C."/>
            <person name="Muurmann A.T."/>
            <person name="Christiansen J.V."/>
            <person name="Brundto M.L."/>
            <person name="Overgaard C.K."/>
            <person name="Boysen A.T."/>
            <person name="Wollenberg R.D."/>
            <person name="Larsen T.O."/>
            <person name="Sorensen J.L."/>
            <person name="Nielsen K.L."/>
            <person name="Sondergaard T.E."/>
        </authorList>
    </citation>
    <scope>NUCLEOTIDE SEQUENCE [LARGE SCALE GENOMIC DNA]</scope>
    <source>
        <strain evidence="2 3">AAU 773</strain>
    </source>
</reference>
<dbReference type="Proteomes" id="UP001390339">
    <property type="component" value="Unassembled WGS sequence"/>
</dbReference>
<accession>A0ABR2I9Y5</accession>
<keyword evidence="1" id="KW-0732">Signal</keyword>